<dbReference type="Proteomes" id="UP000290560">
    <property type="component" value="Unassembled WGS sequence"/>
</dbReference>
<name>A0A445ME78_ENSVE</name>
<organism evidence="1">
    <name type="scientific">Ensete ventricosum</name>
    <name type="common">Abyssinian banana</name>
    <name type="synonym">Musa ensete</name>
    <dbReference type="NCBI Taxonomy" id="4639"/>
    <lineage>
        <taxon>Eukaryota</taxon>
        <taxon>Viridiplantae</taxon>
        <taxon>Streptophyta</taxon>
        <taxon>Embryophyta</taxon>
        <taxon>Tracheophyta</taxon>
        <taxon>Spermatophyta</taxon>
        <taxon>Magnoliopsida</taxon>
        <taxon>Liliopsida</taxon>
        <taxon>Zingiberales</taxon>
        <taxon>Musaceae</taxon>
        <taxon>Ensete</taxon>
    </lineage>
</organism>
<reference evidence="1" key="1">
    <citation type="journal article" date="2018" name="Data Brief">
        <title>Genome sequence data from 17 accessions of Ensete ventricosum, a staple food crop for millions in Ethiopia.</title>
        <authorList>
            <person name="Yemataw Z."/>
            <person name="Muzemil S."/>
            <person name="Ambachew D."/>
            <person name="Tripathi L."/>
            <person name="Tesfaye K."/>
            <person name="Chala A."/>
            <person name="Farbos A."/>
            <person name="O'Neill P."/>
            <person name="Moore K."/>
            <person name="Grant M."/>
            <person name="Studholme D.J."/>
        </authorList>
    </citation>
    <scope>NUCLEOTIDE SEQUENCE [LARGE SCALE GENOMIC DNA]</scope>
    <source>
        <tissue evidence="1">Leaf</tissue>
    </source>
</reference>
<accession>A0A445ME78</accession>
<proteinExistence type="predicted"/>
<gene>
    <name evidence="1" type="ORF">BHM03_00014742</name>
</gene>
<dbReference type="AlphaFoldDB" id="A0A445ME78"/>
<dbReference type="EMBL" id="KV875717">
    <property type="protein sequence ID" value="RZR72575.1"/>
    <property type="molecule type" value="Genomic_DNA"/>
</dbReference>
<protein>
    <submittedName>
        <fullName evidence="1">Uncharacterized protein</fullName>
    </submittedName>
</protein>
<evidence type="ECO:0000313" key="1">
    <source>
        <dbReference type="EMBL" id="RZR72575.1"/>
    </source>
</evidence>
<sequence>MIEFSIKRLTPSSAPLATAHPLPSAADPLLSFPVASSLICQRYCLSSASSIVKDIENPFVVVGLELLDLPVTPLPDLLVLFILLICLTIEGRQISSCAFRLPQLHFYYNHHYRSPQPL</sequence>